<dbReference type="Proteomes" id="UP000274358">
    <property type="component" value="Unassembled WGS sequence"/>
</dbReference>
<protein>
    <submittedName>
        <fullName evidence="1">Uncharacterized protein</fullName>
    </submittedName>
</protein>
<dbReference type="EMBL" id="RYYV01000044">
    <property type="protein sequence ID" value="RUL68723.1"/>
    <property type="molecule type" value="Genomic_DNA"/>
</dbReference>
<dbReference type="OrthoDB" id="1076572at2"/>
<organism evidence="1 2">
    <name type="scientific">Dyella choica</name>
    <dbReference type="NCBI Taxonomy" id="1927959"/>
    <lineage>
        <taxon>Bacteria</taxon>
        <taxon>Pseudomonadati</taxon>
        <taxon>Pseudomonadota</taxon>
        <taxon>Gammaproteobacteria</taxon>
        <taxon>Lysobacterales</taxon>
        <taxon>Rhodanobacteraceae</taxon>
        <taxon>Dyella</taxon>
    </lineage>
</organism>
<gene>
    <name evidence="1" type="ORF">EKH80_23280</name>
</gene>
<dbReference type="RefSeq" id="WP_126687195.1">
    <property type="nucleotide sequence ID" value="NZ_RYYV01000044.1"/>
</dbReference>
<name>A0A432LZA7_9GAMM</name>
<accession>A0A432LZA7</accession>
<reference evidence="1 2" key="1">
    <citation type="submission" date="2018-12" db="EMBL/GenBank/DDBJ databases">
        <title>Dyella dinghuensis sp. nov. DHOA06 and Dyella choica sp. nov. 4M-K27, isolated from forest soil.</title>
        <authorList>
            <person name="Qiu L.-H."/>
            <person name="Gao Z.-H."/>
        </authorList>
    </citation>
    <scope>NUCLEOTIDE SEQUENCE [LARGE SCALE GENOMIC DNA]</scope>
    <source>
        <strain evidence="1 2">4M-K27</strain>
    </source>
</reference>
<sequence>MTSEMEKILGVAVGRDPSVPGTKPREGAEIVYFSDNGAGTFRDQFIGLCNDVNPRKAKHGGKTSEGCRIRVPDGTMFYAISYHGDLDGWRADIEAGATLHRSVLAHVNGDRLVAVDGRSFALSDCEVIFT</sequence>
<comment type="caution">
    <text evidence="1">The sequence shown here is derived from an EMBL/GenBank/DDBJ whole genome shotgun (WGS) entry which is preliminary data.</text>
</comment>
<evidence type="ECO:0000313" key="2">
    <source>
        <dbReference type="Proteomes" id="UP000274358"/>
    </source>
</evidence>
<keyword evidence="2" id="KW-1185">Reference proteome</keyword>
<dbReference type="AlphaFoldDB" id="A0A432LZA7"/>
<proteinExistence type="predicted"/>
<evidence type="ECO:0000313" key="1">
    <source>
        <dbReference type="EMBL" id="RUL68723.1"/>
    </source>
</evidence>